<accession>A0ACB7T0N6</accession>
<evidence type="ECO:0000313" key="1">
    <source>
        <dbReference type="EMBL" id="KAH6938469.1"/>
    </source>
</evidence>
<comment type="caution">
    <text evidence="1">The sequence shown here is derived from an EMBL/GenBank/DDBJ whole genome shotgun (WGS) entry which is preliminary data.</text>
</comment>
<gene>
    <name evidence="1" type="ORF">HPB50_009443</name>
</gene>
<protein>
    <submittedName>
        <fullName evidence="1">Uncharacterized protein</fullName>
    </submittedName>
</protein>
<dbReference type="EMBL" id="CM023482">
    <property type="protein sequence ID" value="KAH6938469.1"/>
    <property type="molecule type" value="Genomic_DNA"/>
</dbReference>
<keyword evidence="2" id="KW-1185">Reference proteome</keyword>
<organism evidence="1 2">
    <name type="scientific">Hyalomma asiaticum</name>
    <name type="common">Tick</name>
    <dbReference type="NCBI Taxonomy" id="266040"/>
    <lineage>
        <taxon>Eukaryota</taxon>
        <taxon>Metazoa</taxon>
        <taxon>Ecdysozoa</taxon>
        <taxon>Arthropoda</taxon>
        <taxon>Chelicerata</taxon>
        <taxon>Arachnida</taxon>
        <taxon>Acari</taxon>
        <taxon>Parasitiformes</taxon>
        <taxon>Ixodida</taxon>
        <taxon>Ixodoidea</taxon>
        <taxon>Ixodidae</taxon>
        <taxon>Hyalomminae</taxon>
        <taxon>Hyalomma</taxon>
    </lineage>
</organism>
<evidence type="ECO:0000313" key="2">
    <source>
        <dbReference type="Proteomes" id="UP000821845"/>
    </source>
</evidence>
<dbReference type="Proteomes" id="UP000821845">
    <property type="component" value="Chromosome 2"/>
</dbReference>
<reference evidence="1" key="1">
    <citation type="submission" date="2020-05" db="EMBL/GenBank/DDBJ databases">
        <title>Large-scale comparative analyses of tick genomes elucidate their genetic diversity and vector capacities.</title>
        <authorList>
            <person name="Jia N."/>
            <person name="Wang J."/>
            <person name="Shi W."/>
            <person name="Du L."/>
            <person name="Sun Y."/>
            <person name="Zhan W."/>
            <person name="Jiang J."/>
            <person name="Wang Q."/>
            <person name="Zhang B."/>
            <person name="Ji P."/>
            <person name="Sakyi L.B."/>
            <person name="Cui X."/>
            <person name="Yuan T."/>
            <person name="Jiang B."/>
            <person name="Yang W."/>
            <person name="Lam T.T.-Y."/>
            <person name="Chang Q."/>
            <person name="Ding S."/>
            <person name="Wang X."/>
            <person name="Zhu J."/>
            <person name="Ruan X."/>
            <person name="Zhao L."/>
            <person name="Wei J."/>
            <person name="Que T."/>
            <person name="Du C."/>
            <person name="Cheng J."/>
            <person name="Dai P."/>
            <person name="Han X."/>
            <person name="Huang E."/>
            <person name="Gao Y."/>
            <person name="Liu J."/>
            <person name="Shao H."/>
            <person name="Ye R."/>
            <person name="Li L."/>
            <person name="Wei W."/>
            <person name="Wang X."/>
            <person name="Wang C."/>
            <person name="Yang T."/>
            <person name="Huo Q."/>
            <person name="Li W."/>
            <person name="Guo W."/>
            <person name="Chen H."/>
            <person name="Zhou L."/>
            <person name="Ni X."/>
            <person name="Tian J."/>
            <person name="Zhou Y."/>
            <person name="Sheng Y."/>
            <person name="Liu T."/>
            <person name="Pan Y."/>
            <person name="Xia L."/>
            <person name="Li J."/>
            <person name="Zhao F."/>
            <person name="Cao W."/>
        </authorList>
    </citation>
    <scope>NUCLEOTIDE SEQUENCE</scope>
    <source>
        <strain evidence="1">Hyas-2018</strain>
    </source>
</reference>
<name>A0ACB7T0N6_HYAAI</name>
<proteinExistence type="predicted"/>
<sequence>MSKAADGTTEAPSDLPDDTNAMHTDRTEVQNAAATWRYDASSGRTIERESVWITRGRKGKRDAGGKTTQEATPTKEETSTQQSQPQRRKPTMPPLPFDDYKVVYRPQAGLELAKWNNIAIVHAIGKASGFAQQDFSEKVCVQVQRLENLIIASTAEWEDAKKLESITSIQLGGTLFTIKSNTRTPDDVSRGVISGLLPGTSEEELKAGLRAPARYTVLHARMLGQSSTAVIFFQGPHVPYYVRFHSLDFRCRPYRKSVQYCKTCGNTGHRQDVCPRPLPGFCSKCGKTNQPPDHMCKPACKLCGEEHETASKDCKKRLKPNPPPFHIRQQRMDRIKARDCRWSLADEEFPELTSQTTNLHSSADGAPTRGRSRSALRPRSRSRSRSRSCSPKRVSYANVASGSSGSETTSRSTFLSPENEALRVLQDKPSARVELGFETTGAHRRSRGRTPGCRSTRKWYWVSVSSATADSMPIPIASRPSSTQRSHRSTLGNLEGDGAVDESGRGGDWRKLRPSAHLRSPTLRRSGVAGPEKLLAQSSRGARNGRDRSAALGNAFLRPTQSRGCPGTTAITTAVTPKQRGSSAGASATMPRPGRSTYGDQKPPYSYISLTFMAIQSSQEKMLTLSDIYKFIMDRFPYYRKNTQRWQNSLRHNLSFNDCFIKIPRRPDRPGKGSYWALHPACGDMFENGSFLRRRKRFKLPRQIKDATAVALAELKHYETVSQNAIQEQAKMRLTALAAAPSHLQGHHADALRHGTVLPNYTKQPFSIENIIAPDGKNFSGVLPASPPYTTSPHAPPHLRSLPPFPCSLPYATQASWHSTYSSLVAAAAASRQDLNGLLCGAKVPPGHYPLAGVVPVPPGAGVPFSLPSLPLKPPALLPAFQFPGLTAEQSLLTASAAHMTSQMTTGAVTTTRVPPPPRPDSASSDVSCRSLDVVSDEMANDPC</sequence>